<dbReference type="Proteomes" id="UP000005084">
    <property type="component" value="Unassembled WGS sequence"/>
</dbReference>
<dbReference type="EMBL" id="DS990242">
    <property type="protein sequence ID" value="EEQ55863.1"/>
    <property type="molecule type" value="Genomic_DNA"/>
</dbReference>
<dbReference type="HOGENOM" id="CLU_2407374_0_0_11"/>
<organism evidence="1">
    <name type="scientific">Bifidobacterium longum subsp. infantis CCUG 52486</name>
    <dbReference type="NCBI Taxonomy" id="537937"/>
    <lineage>
        <taxon>Bacteria</taxon>
        <taxon>Bacillati</taxon>
        <taxon>Actinomycetota</taxon>
        <taxon>Actinomycetes</taxon>
        <taxon>Bifidobacteriales</taxon>
        <taxon>Bifidobacteriaceae</taxon>
        <taxon>Bifidobacterium</taxon>
    </lineage>
</organism>
<dbReference type="AlphaFoldDB" id="C5ECW9"/>
<protein>
    <submittedName>
        <fullName evidence="1">Uncharacterized protein</fullName>
    </submittedName>
</protein>
<gene>
    <name evidence="1" type="ORF">BLIG_01992</name>
</gene>
<evidence type="ECO:0000313" key="1">
    <source>
        <dbReference type="EMBL" id="EEQ55863.1"/>
    </source>
</evidence>
<reference evidence="1" key="1">
    <citation type="submission" date="2008-08" db="EMBL/GenBank/DDBJ databases">
        <title>Annotation of Bifidobacterium longum subsp. infantis CCUG 52486.</title>
        <authorList>
            <consortium name="The Broad Institute Genome Sequencing Platform"/>
            <person name="Gougoulias C."/>
            <person name="Tuohy K.M."/>
            <person name="Gibson G.R."/>
            <person name="Ward D."/>
            <person name="Mehta T."/>
            <person name="Young S."/>
            <person name="Jaffe D."/>
            <person name="Gnerre S."/>
            <person name="Berlin A."/>
            <person name="Heiman D."/>
            <person name="Hepburn T."/>
            <person name="Shea T."/>
            <person name="Sykes S."/>
            <person name="Alvarado L."/>
            <person name="Kodira C."/>
            <person name="Borodovsky M."/>
            <person name="Lander E."/>
            <person name="Galagan J."/>
            <person name="Nusbaum C."/>
            <person name="Birren B."/>
        </authorList>
    </citation>
    <scope>NUCLEOTIDE SEQUENCE [LARGE SCALE GENOMIC DNA]</scope>
    <source>
        <strain evidence="1">CCUG 52486</strain>
    </source>
</reference>
<name>C5ECW9_BIFLI</name>
<sequence length="92" mass="10069">MRASSAHQICNGTYSKLSATLSNPVPTSARFALFQHFPERIPITTACFSHVPLHISQCLSLPIMSSRNILKATSRHSSGAPLATRIIAYWDS</sequence>
<proteinExistence type="predicted"/>
<accession>C5ECW9</accession>